<keyword evidence="6" id="KW-0479">Metal-binding</keyword>
<comment type="cofactor">
    <cofactor evidence="1">
        <name>heme</name>
        <dbReference type="ChEBI" id="CHEBI:30413"/>
    </cofactor>
</comment>
<dbReference type="EMBL" id="FRCK01000001">
    <property type="protein sequence ID" value="SHL73079.1"/>
    <property type="molecule type" value="Genomic_DNA"/>
</dbReference>
<dbReference type="InterPro" id="IPR034804">
    <property type="entry name" value="SQR/QFR_C/D"/>
</dbReference>
<feature type="transmembrane region" description="Helical" evidence="10">
    <location>
        <begin position="64"/>
        <end position="82"/>
    </location>
</feature>
<evidence type="ECO:0000313" key="12">
    <source>
        <dbReference type="Proteomes" id="UP000184444"/>
    </source>
</evidence>
<comment type="function">
    <text evidence="2">Membrane-anchoring subunit of succinate dehydrogenase (SDH).</text>
</comment>
<feature type="transmembrane region" description="Helical" evidence="10">
    <location>
        <begin position="102"/>
        <end position="121"/>
    </location>
</feature>
<name>A0A1M7D1L2_9RHOB</name>
<organism evidence="11 12">
    <name type="scientific">Paracoccus solventivorans</name>
    <dbReference type="NCBI Taxonomy" id="53463"/>
    <lineage>
        <taxon>Bacteria</taxon>
        <taxon>Pseudomonadati</taxon>
        <taxon>Pseudomonadota</taxon>
        <taxon>Alphaproteobacteria</taxon>
        <taxon>Rhodobacterales</taxon>
        <taxon>Paracoccaceae</taxon>
        <taxon>Paracoccus</taxon>
    </lineage>
</organism>
<dbReference type="RefSeq" id="WP_073060220.1">
    <property type="nucleotide sequence ID" value="NZ_FRCK01000001.1"/>
</dbReference>
<dbReference type="Proteomes" id="UP000184444">
    <property type="component" value="Unassembled WGS sequence"/>
</dbReference>
<evidence type="ECO:0000256" key="10">
    <source>
        <dbReference type="SAM" id="Phobius"/>
    </source>
</evidence>
<protein>
    <submittedName>
        <fullName evidence="11">Succinate dehydrogenase subunit D</fullName>
    </submittedName>
</protein>
<evidence type="ECO:0000256" key="6">
    <source>
        <dbReference type="ARBA" id="ARBA00022723"/>
    </source>
</evidence>
<dbReference type="GO" id="GO:0046872">
    <property type="term" value="F:metal ion binding"/>
    <property type="evidence" value="ECO:0007669"/>
    <property type="project" value="UniProtKB-KW"/>
</dbReference>
<dbReference type="SUPFAM" id="SSF81343">
    <property type="entry name" value="Fumarate reductase respiratory complex transmembrane subunits"/>
    <property type="match status" value="1"/>
</dbReference>
<evidence type="ECO:0000256" key="5">
    <source>
        <dbReference type="ARBA" id="ARBA00022692"/>
    </source>
</evidence>
<evidence type="ECO:0000256" key="7">
    <source>
        <dbReference type="ARBA" id="ARBA00022989"/>
    </source>
</evidence>
<evidence type="ECO:0000313" key="11">
    <source>
        <dbReference type="EMBL" id="SHL73079.1"/>
    </source>
</evidence>
<evidence type="ECO:0000256" key="8">
    <source>
        <dbReference type="ARBA" id="ARBA00023004"/>
    </source>
</evidence>
<gene>
    <name evidence="11" type="ORF">SAMN05444389_10172</name>
</gene>
<evidence type="ECO:0000256" key="9">
    <source>
        <dbReference type="ARBA" id="ARBA00023136"/>
    </source>
</evidence>
<comment type="subcellular location">
    <subcellularLocation>
        <location evidence="3">Membrane</location>
    </subcellularLocation>
</comment>
<evidence type="ECO:0000256" key="2">
    <source>
        <dbReference type="ARBA" id="ARBA00004050"/>
    </source>
</evidence>
<keyword evidence="5 10" id="KW-0812">Transmembrane</keyword>
<evidence type="ECO:0000256" key="4">
    <source>
        <dbReference type="ARBA" id="ARBA00022617"/>
    </source>
</evidence>
<dbReference type="OrthoDB" id="9809280at2"/>
<dbReference type="STRING" id="53463.SAMN05444389_10172"/>
<accession>A0A1M7D1L2</accession>
<keyword evidence="9 10" id="KW-0472">Membrane</keyword>
<dbReference type="InterPro" id="IPR000701">
    <property type="entry name" value="SuccDH_FuR_B_TM-su"/>
</dbReference>
<dbReference type="Pfam" id="PF01127">
    <property type="entry name" value="Sdh_cyt"/>
    <property type="match status" value="1"/>
</dbReference>
<keyword evidence="7 10" id="KW-1133">Transmembrane helix</keyword>
<dbReference type="AlphaFoldDB" id="A0A1M7D1L2"/>
<keyword evidence="8" id="KW-0408">Iron</keyword>
<dbReference type="Gene3D" id="1.20.1300.10">
    <property type="entry name" value="Fumarate reductase/succinate dehydrogenase, transmembrane subunit"/>
    <property type="match status" value="1"/>
</dbReference>
<reference evidence="12" key="1">
    <citation type="submission" date="2016-11" db="EMBL/GenBank/DDBJ databases">
        <authorList>
            <person name="Varghese N."/>
            <person name="Submissions S."/>
        </authorList>
    </citation>
    <scope>NUCLEOTIDE SEQUENCE [LARGE SCALE GENOMIC DNA]</scope>
    <source>
        <strain evidence="12">DSM 6637</strain>
    </source>
</reference>
<keyword evidence="12" id="KW-1185">Reference proteome</keyword>
<feature type="transmembrane region" description="Helical" evidence="10">
    <location>
        <begin position="33"/>
        <end position="52"/>
    </location>
</feature>
<sequence>MRYITPRKAAKGLGAAGPGASTAHHWGMTVSSAALLILTPAFILVVASAIGLPHDAVVAYFSRPYPAIVTALFLVVGMHHYINGTRIMIDDYLDHAERKVAIILSHLFGWAVIAAVVYALARMMLSPAAVVVVS</sequence>
<dbReference type="CDD" id="cd03495">
    <property type="entry name" value="SQR_TypeC_SdhD_like"/>
    <property type="match status" value="1"/>
</dbReference>
<keyword evidence="4" id="KW-0349">Heme</keyword>
<proteinExistence type="predicted"/>
<evidence type="ECO:0000256" key="3">
    <source>
        <dbReference type="ARBA" id="ARBA00004370"/>
    </source>
</evidence>
<dbReference type="GO" id="GO:0016020">
    <property type="term" value="C:membrane"/>
    <property type="evidence" value="ECO:0007669"/>
    <property type="project" value="UniProtKB-SubCell"/>
</dbReference>
<evidence type="ECO:0000256" key="1">
    <source>
        <dbReference type="ARBA" id="ARBA00001971"/>
    </source>
</evidence>